<reference evidence="6 7" key="1">
    <citation type="submission" date="2020-05" db="EMBL/GenBank/DDBJ databases">
        <title>Strain PA2F3 complete genome.</title>
        <authorList>
            <person name="Kim Y.-S."/>
            <person name="Kim S.-J."/>
            <person name="Jung H.-k."/>
            <person name="Kim S.-E."/>
            <person name="Kim K.-H."/>
        </authorList>
    </citation>
    <scope>NUCLEOTIDE SEQUENCE [LARGE SCALE GENOMIC DNA]</scope>
    <source>
        <strain evidence="6 7">PA2F3</strain>
    </source>
</reference>
<evidence type="ECO:0000256" key="2">
    <source>
        <dbReference type="ARBA" id="ARBA00012758"/>
    </source>
</evidence>
<comment type="similarity">
    <text evidence="1">Belongs to the glycosyl hydrolase 32 family.</text>
</comment>
<dbReference type="SMART" id="SM00640">
    <property type="entry name" value="Glyco_32"/>
    <property type="match status" value="1"/>
</dbReference>
<dbReference type="CDD" id="cd18609">
    <property type="entry name" value="GH32-like"/>
    <property type="match status" value="1"/>
</dbReference>
<keyword evidence="4" id="KW-0326">Glycosidase</keyword>
<dbReference type="SUPFAM" id="SSF75005">
    <property type="entry name" value="Arabinanase/levansucrase/invertase"/>
    <property type="match status" value="1"/>
</dbReference>
<dbReference type="InterPro" id="IPR051214">
    <property type="entry name" value="GH32_Enzymes"/>
</dbReference>
<evidence type="ECO:0000256" key="1">
    <source>
        <dbReference type="ARBA" id="ARBA00009902"/>
    </source>
</evidence>
<dbReference type="RefSeq" id="WP_172988767.1">
    <property type="nucleotide sequence ID" value="NZ_CP054038.1"/>
</dbReference>
<dbReference type="InterPro" id="IPR001362">
    <property type="entry name" value="Glyco_hydro_32"/>
</dbReference>
<dbReference type="PANTHER" id="PTHR43101:SF1">
    <property type="entry name" value="BETA-FRUCTOSIDASE"/>
    <property type="match status" value="1"/>
</dbReference>
<dbReference type="PANTHER" id="PTHR43101">
    <property type="entry name" value="BETA-FRUCTOSIDASE"/>
    <property type="match status" value="1"/>
</dbReference>
<evidence type="ECO:0000259" key="5">
    <source>
        <dbReference type="Pfam" id="PF00251"/>
    </source>
</evidence>
<feature type="domain" description="Glycosyl hydrolase family 32 N-terminal" evidence="5">
    <location>
        <begin position="19"/>
        <end position="224"/>
    </location>
</feature>
<proteinExistence type="inferred from homology"/>
<keyword evidence="3 6" id="KW-0378">Hydrolase</keyword>
<dbReference type="AlphaFoldDB" id="A0A7D4PKS4"/>
<accession>A0A7D4PKS4</accession>
<dbReference type="InterPro" id="IPR013148">
    <property type="entry name" value="Glyco_hydro_32_N"/>
</dbReference>
<dbReference type="Proteomes" id="UP000502498">
    <property type="component" value="Chromosome"/>
</dbReference>
<evidence type="ECO:0000256" key="3">
    <source>
        <dbReference type="ARBA" id="ARBA00022801"/>
    </source>
</evidence>
<evidence type="ECO:0000256" key="4">
    <source>
        <dbReference type="ARBA" id="ARBA00023295"/>
    </source>
</evidence>
<dbReference type="EC" id="3.2.1.26" evidence="2"/>
<protein>
    <recommendedName>
        <fullName evidence="2">beta-fructofuranosidase</fullName>
        <ecNumber evidence="2">3.2.1.26</ecNumber>
    </recommendedName>
</protein>
<evidence type="ECO:0000313" key="7">
    <source>
        <dbReference type="Proteomes" id="UP000502498"/>
    </source>
</evidence>
<organism evidence="6 7">
    <name type="scientific">Microbacterium hominis</name>
    <dbReference type="NCBI Taxonomy" id="162426"/>
    <lineage>
        <taxon>Bacteria</taxon>
        <taxon>Bacillati</taxon>
        <taxon>Actinomycetota</taxon>
        <taxon>Actinomycetes</taxon>
        <taxon>Micrococcales</taxon>
        <taxon>Microbacteriaceae</taxon>
        <taxon>Microbacterium</taxon>
    </lineage>
</organism>
<sequence>MFDLPGSWVWDFWFADDGEQYHLFFLYASRALHDPDARHYRASIGHAVSDDLVEWTQVADALVRSDAPAFDDLATWTGSIVRHPDGTWFLFYTGSTLAPDGKNVQRVGYATSTDLHTWTKSEAPVLEAAAPWYETLDSGAWHDEAFRDPWVFADPDGDGWHMLITARAARGPVDGRGVIGHAWSPDLRRWELREPLSAPSERGFGQLEVAQVEIVDGRPVLLFSCLAEHATPTRRAARGGTWAVPADGLLGPYDIEGAYPLTDESLYVGRLIRRRSDGRWMLCAFRNVGPDGRFSGGITDPMPVRWAGDRLTVSLPDAAGVGADRSIGVAAG</sequence>
<dbReference type="Pfam" id="PF00251">
    <property type="entry name" value="Glyco_hydro_32N"/>
    <property type="match status" value="1"/>
</dbReference>
<dbReference type="GO" id="GO:0004564">
    <property type="term" value="F:beta-fructofuranosidase activity"/>
    <property type="evidence" value="ECO:0007669"/>
    <property type="project" value="UniProtKB-EC"/>
</dbReference>
<dbReference type="InterPro" id="IPR023296">
    <property type="entry name" value="Glyco_hydro_beta-prop_sf"/>
</dbReference>
<evidence type="ECO:0000313" key="6">
    <source>
        <dbReference type="EMBL" id="QKJ18355.1"/>
    </source>
</evidence>
<gene>
    <name evidence="6" type="ORF">HQM25_02370</name>
</gene>
<dbReference type="GO" id="GO:0005975">
    <property type="term" value="P:carbohydrate metabolic process"/>
    <property type="evidence" value="ECO:0007669"/>
    <property type="project" value="InterPro"/>
</dbReference>
<dbReference type="EMBL" id="CP054038">
    <property type="protein sequence ID" value="QKJ18355.1"/>
    <property type="molecule type" value="Genomic_DNA"/>
</dbReference>
<name>A0A7D4PKS4_9MICO</name>
<dbReference type="Gene3D" id="2.115.10.20">
    <property type="entry name" value="Glycosyl hydrolase domain, family 43"/>
    <property type="match status" value="1"/>
</dbReference>